<dbReference type="EMBL" id="SGWX01000001">
    <property type="protein sequence ID" value="RZS62396.1"/>
    <property type="molecule type" value="Genomic_DNA"/>
</dbReference>
<name>A0A4Q7M3A9_9MICO</name>
<evidence type="ECO:0000256" key="1">
    <source>
        <dbReference type="ARBA" id="ARBA00001947"/>
    </source>
</evidence>
<evidence type="ECO:0000313" key="9">
    <source>
        <dbReference type="Proteomes" id="UP000293852"/>
    </source>
</evidence>
<dbReference type="InterPro" id="IPR036291">
    <property type="entry name" value="NAD(P)-bd_dom_sf"/>
</dbReference>
<keyword evidence="9" id="KW-1185">Reference proteome</keyword>
<dbReference type="GO" id="GO:0016491">
    <property type="term" value="F:oxidoreductase activity"/>
    <property type="evidence" value="ECO:0007669"/>
    <property type="project" value="UniProtKB-KW"/>
</dbReference>
<dbReference type="Pfam" id="PF08240">
    <property type="entry name" value="ADH_N"/>
    <property type="match status" value="1"/>
</dbReference>
<comment type="caution">
    <text evidence="8">The sequence shown here is derived from an EMBL/GenBank/DDBJ whole genome shotgun (WGS) entry which is preliminary data.</text>
</comment>
<gene>
    <name evidence="8" type="ORF">EV386_2728</name>
</gene>
<sequence>MRAARLHGVGDLRVAQEAEPSPGDGEVLVRVGAVGLCGSDLHWFADGGIGDATLSRPLVLGHEFGGVIASGPRAGERVAVDPAVPCGACELCADGHGNLCPQVRFAGHGVTDGALREVLAWPEHRAHPVPDTLDDADVAMLEPLGVAIHAVDLSHPRVGGTVAVVGCGPIGLCALQVARAAGATHAVAVEPLAHRREVAARWADVVLDPAADGFDAALREAVGPLGAHTVIECAGNDDAVAISVEAARPGATVVLAGIPDDDHTAFPAANARRKGLTFRMARRMKEVYPRAIDLVTSGRVDVRSLVSHRFALDDAPRAFEVAVAREGLKVVVTPGG</sequence>
<dbReference type="Gene3D" id="3.90.180.10">
    <property type="entry name" value="Medium-chain alcohol dehydrogenases, catalytic domain"/>
    <property type="match status" value="1"/>
</dbReference>
<dbReference type="PANTHER" id="PTHR43161">
    <property type="entry name" value="SORBITOL DEHYDROGENASE"/>
    <property type="match status" value="1"/>
</dbReference>
<keyword evidence="3" id="KW-0479">Metal-binding</keyword>
<keyword evidence="4" id="KW-0862">Zinc</keyword>
<dbReference type="Pfam" id="PF00107">
    <property type="entry name" value="ADH_zinc_N"/>
    <property type="match status" value="1"/>
</dbReference>
<organism evidence="8 9">
    <name type="scientific">Xylanimonas ulmi</name>
    <dbReference type="NCBI Taxonomy" id="228973"/>
    <lineage>
        <taxon>Bacteria</taxon>
        <taxon>Bacillati</taxon>
        <taxon>Actinomycetota</taxon>
        <taxon>Actinomycetes</taxon>
        <taxon>Micrococcales</taxon>
        <taxon>Promicromonosporaceae</taxon>
        <taxon>Xylanimonas</taxon>
    </lineage>
</organism>
<protein>
    <submittedName>
        <fullName evidence="8">L-iditol 2-dehydrogenase</fullName>
    </submittedName>
</protein>
<dbReference type="Gene3D" id="3.40.50.720">
    <property type="entry name" value="NAD(P)-binding Rossmann-like Domain"/>
    <property type="match status" value="1"/>
</dbReference>
<feature type="domain" description="Alcohol dehydrogenase-like N-terminal" evidence="7">
    <location>
        <begin position="23"/>
        <end position="131"/>
    </location>
</feature>
<dbReference type="OrthoDB" id="9797931at2"/>
<accession>A0A4Q7M3A9</accession>
<dbReference type="SUPFAM" id="SSF50129">
    <property type="entry name" value="GroES-like"/>
    <property type="match status" value="1"/>
</dbReference>
<evidence type="ECO:0000259" key="7">
    <source>
        <dbReference type="Pfam" id="PF08240"/>
    </source>
</evidence>
<evidence type="ECO:0000313" key="8">
    <source>
        <dbReference type="EMBL" id="RZS62396.1"/>
    </source>
</evidence>
<comment type="similarity">
    <text evidence="2">Belongs to the zinc-containing alcohol dehydrogenase family.</text>
</comment>
<dbReference type="GO" id="GO:0046872">
    <property type="term" value="F:metal ion binding"/>
    <property type="evidence" value="ECO:0007669"/>
    <property type="project" value="UniProtKB-KW"/>
</dbReference>
<evidence type="ECO:0000256" key="5">
    <source>
        <dbReference type="ARBA" id="ARBA00023002"/>
    </source>
</evidence>
<keyword evidence="5" id="KW-0560">Oxidoreductase</keyword>
<dbReference type="SUPFAM" id="SSF51735">
    <property type="entry name" value="NAD(P)-binding Rossmann-fold domains"/>
    <property type="match status" value="1"/>
</dbReference>
<dbReference type="PANTHER" id="PTHR43161:SF9">
    <property type="entry name" value="SORBITOL DEHYDROGENASE"/>
    <property type="match status" value="1"/>
</dbReference>
<reference evidence="8 9" key="1">
    <citation type="submission" date="2019-02" db="EMBL/GenBank/DDBJ databases">
        <title>Sequencing the genomes of 1000 actinobacteria strains.</title>
        <authorList>
            <person name="Klenk H.-P."/>
        </authorList>
    </citation>
    <scope>NUCLEOTIDE SEQUENCE [LARGE SCALE GENOMIC DNA]</scope>
    <source>
        <strain evidence="8 9">DSM 16932</strain>
    </source>
</reference>
<dbReference type="Proteomes" id="UP000293852">
    <property type="component" value="Unassembled WGS sequence"/>
</dbReference>
<proteinExistence type="inferred from homology"/>
<evidence type="ECO:0000256" key="2">
    <source>
        <dbReference type="ARBA" id="ARBA00008072"/>
    </source>
</evidence>
<evidence type="ECO:0000256" key="3">
    <source>
        <dbReference type="ARBA" id="ARBA00022723"/>
    </source>
</evidence>
<dbReference type="AlphaFoldDB" id="A0A4Q7M3A9"/>
<dbReference type="InterPro" id="IPR013149">
    <property type="entry name" value="ADH-like_C"/>
</dbReference>
<dbReference type="InterPro" id="IPR013154">
    <property type="entry name" value="ADH-like_N"/>
</dbReference>
<feature type="domain" description="Alcohol dehydrogenase-like C-terminal" evidence="6">
    <location>
        <begin position="169"/>
        <end position="296"/>
    </location>
</feature>
<evidence type="ECO:0000259" key="6">
    <source>
        <dbReference type="Pfam" id="PF00107"/>
    </source>
</evidence>
<evidence type="ECO:0000256" key="4">
    <source>
        <dbReference type="ARBA" id="ARBA00022833"/>
    </source>
</evidence>
<comment type="cofactor">
    <cofactor evidence="1">
        <name>Zn(2+)</name>
        <dbReference type="ChEBI" id="CHEBI:29105"/>
    </cofactor>
</comment>
<dbReference type="InterPro" id="IPR011032">
    <property type="entry name" value="GroES-like_sf"/>
</dbReference>